<dbReference type="WBParaSite" id="PS1159_v2.g6093.t1">
    <property type="protein sequence ID" value="PS1159_v2.g6093.t1"/>
    <property type="gene ID" value="PS1159_v2.g6093"/>
</dbReference>
<reference evidence="2" key="1">
    <citation type="submission" date="2022-11" db="UniProtKB">
        <authorList>
            <consortium name="WormBaseParasite"/>
        </authorList>
    </citation>
    <scope>IDENTIFICATION</scope>
</reference>
<evidence type="ECO:0000313" key="2">
    <source>
        <dbReference type="WBParaSite" id="PS1159_v2.g6093.t1"/>
    </source>
</evidence>
<protein>
    <submittedName>
        <fullName evidence="2">Uncharacterized protein</fullName>
    </submittedName>
</protein>
<evidence type="ECO:0000313" key="1">
    <source>
        <dbReference type="Proteomes" id="UP000887580"/>
    </source>
</evidence>
<proteinExistence type="predicted"/>
<accession>A0AC35GKE1</accession>
<name>A0AC35GKE1_9BILA</name>
<dbReference type="Proteomes" id="UP000887580">
    <property type="component" value="Unplaced"/>
</dbReference>
<organism evidence="1 2">
    <name type="scientific">Panagrolaimus sp. PS1159</name>
    <dbReference type="NCBI Taxonomy" id="55785"/>
    <lineage>
        <taxon>Eukaryota</taxon>
        <taxon>Metazoa</taxon>
        <taxon>Ecdysozoa</taxon>
        <taxon>Nematoda</taxon>
        <taxon>Chromadorea</taxon>
        <taxon>Rhabditida</taxon>
        <taxon>Tylenchina</taxon>
        <taxon>Panagrolaimomorpha</taxon>
        <taxon>Panagrolaimoidea</taxon>
        <taxon>Panagrolaimidae</taxon>
        <taxon>Panagrolaimus</taxon>
    </lineage>
</organism>
<sequence length="433" mass="49596">MAAKDYSLSFPNNQIIVSSDALNGQYKNLNLNQNLQYSLNAFSESSKIVSTENGKVMHYDFDNHGDLKSKKDFQTWKKKSAKNLSPFFGFNGVSENEKGLKKSKNTKINSNTLFLHISAYENSREVSSFGLIKKRENSKQFVIDPKLVIQNPFEFPRQQDGNVFPPPETTKFKASQQLLNPNSLLNKLQNLKNSLKGLNDEKRQTKIDDSREKLMENIRNLIRDSVKLDNSPVSFFSIVSNFFGNVASQVIDLNRYFEWLHFVEDGEKNAEFADQEFSNPSVYAAMEKAAEVFIQTKNENIKQKEKSFFIAFLSDDANRLAENVIGFCKILESALNAQLTINSNDVRVIFGQVIEKILNNRNTSKTIQETISKSIIAKGQVAWVQYEFLSQISTFELINSNEKRVNFIVKVKYFVFENEAHFQNALKNAEEQK</sequence>